<dbReference type="SUPFAM" id="SSF54427">
    <property type="entry name" value="NTF2-like"/>
    <property type="match status" value="1"/>
</dbReference>
<organism evidence="3 4">
    <name type="scientific">Nibribacter koreensis</name>
    <dbReference type="NCBI Taxonomy" id="1084519"/>
    <lineage>
        <taxon>Bacteria</taxon>
        <taxon>Pseudomonadati</taxon>
        <taxon>Bacteroidota</taxon>
        <taxon>Cytophagia</taxon>
        <taxon>Cytophagales</taxon>
        <taxon>Hymenobacteraceae</taxon>
        <taxon>Nibribacter</taxon>
    </lineage>
</organism>
<name>A0ABP8FAN3_9BACT</name>
<reference evidence="4" key="1">
    <citation type="journal article" date="2019" name="Int. J. Syst. Evol. Microbiol.">
        <title>The Global Catalogue of Microorganisms (GCM) 10K type strain sequencing project: providing services to taxonomists for standard genome sequencing and annotation.</title>
        <authorList>
            <consortium name="The Broad Institute Genomics Platform"/>
            <consortium name="The Broad Institute Genome Sequencing Center for Infectious Disease"/>
            <person name="Wu L."/>
            <person name="Ma J."/>
        </authorList>
    </citation>
    <scope>NUCLEOTIDE SEQUENCE [LARGE SCALE GENOMIC DNA]</scope>
    <source>
        <strain evidence="4">JCM 17917</strain>
    </source>
</reference>
<proteinExistence type="predicted"/>
<feature type="signal peptide" evidence="1">
    <location>
        <begin position="1"/>
        <end position="25"/>
    </location>
</feature>
<protein>
    <recommendedName>
        <fullName evidence="2">DUF4440 domain-containing protein</fullName>
    </recommendedName>
</protein>
<dbReference type="Gene3D" id="3.10.450.50">
    <property type="match status" value="1"/>
</dbReference>
<dbReference type="RefSeq" id="WP_345162563.1">
    <property type="nucleotide sequence ID" value="NZ_BAABGX010000001.1"/>
</dbReference>
<sequence length="163" mass="18451">MKKVFFTSLYLVVNVLAIFSCTATKPDTARSISAYKPDDLALYKTIASLDSTYFTAYNSCNMAKQAEMYSEDIEFFHDRGGLMTSKKDLLASIEKNICGKVTRTLVKGSLEVYPISGYGAVEIGYHSFYNNQEPDAPMHPSKFIMMWHFKDGQWKITKVVSLH</sequence>
<dbReference type="Pfam" id="PF14534">
    <property type="entry name" value="DUF4440"/>
    <property type="match status" value="1"/>
</dbReference>
<gene>
    <name evidence="3" type="ORF">GCM10023183_07910</name>
</gene>
<keyword evidence="4" id="KW-1185">Reference proteome</keyword>
<accession>A0ABP8FAN3</accession>
<evidence type="ECO:0000313" key="3">
    <source>
        <dbReference type="EMBL" id="GAA4299064.1"/>
    </source>
</evidence>
<feature type="chain" id="PRO_5046220125" description="DUF4440 domain-containing protein" evidence="1">
    <location>
        <begin position="26"/>
        <end position="163"/>
    </location>
</feature>
<dbReference type="InterPro" id="IPR027843">
    <property type="entry name" value="DUF4440"/>
</dbReference>
<evidence type="ECO:0000256" key="1">
    <source>
        <dbReference type="SAM" id="SignalP"/>
    </source>
</evidence>
<keyword evidence="1" id="KW-0732">Signal</keyword>
<dbReference type="InterPro" id="IPR032710">
    <property type="entry name" value="NTF2-like_dom_sf"/>
</dbReference>
<dbReference type="PROSITE" id="PS51257">
    <property type="entry name" value="PROKAR_LIPOPROTEIN"/>
    <property type="match status" value="1"/>
</dbReference>
<comment type="caution">
    <text evidence="3">The sequence shown here is derived from an EMBL/GenBank/DDBJ whole genome shotgun (WGS) entry which is preliminary data.</text>
</comment>
<feature type="domain" description="DUF4440" evidence="2">
    <location>
        <begin position="46"/>
        <end position="156"/>
    </location>
</feature>
<evidence type="ECO:0000313" key="4">
    <source>
        <dbReference type="Proteomes" id="UP001501844"/>
    </source>
</evidence>
<dbReference type="EMBL" id="BAABGX010000001">
    <property type="protein sequence ID" value="GAA4299064.1"/>
    <property type="molecule type" value="Genomic_DNA"/>
</dbReference>
<dbReference type="Proteomes" id="UP001501844">
    <property type="component" value="Unassembled WGS sequence"/>
</dbReference>
<evidence type="ECO:0000259" key="2">
    <source>
        <dbReference type="Pfam" id="PF14534"/>
    </source>
</evidence>